<evidence type="ECO:0000313" key="2">
    <source>
        <dbReference type="EMBL" id="CBJ34119.1"/>
    </source>
</evidence>
<reference evidence="2 3" key="1">
    <citation type="journal article" date="2010" name="Nature">
        <title>The Ectocarpus genome and the independent evolution of multicellularity in brown algae.</title>
        <authorList>
            <person name="Cock J.M."/>
            <person name="Sterck L."/>
            <person name="Rouze P."/>
            <person name="Scornet D."/>
            <person name="Allen A.E."/>
            <person name="Amoutzias G."/>
            <person name="Anthouard V."/>
            <person name="Artiguenave F."/>
            <person name="Aury J.M."/>
            <person name="Badger J.H."/>
            <person name="Beszteri B."/>
            <person name="Billiau K."/>
            <person name="Bonnet E."/>
            <person name="Bothwell J.H."/>
            <person name="Bowler C."/>
            <person name="Boyen C."/>
            <person name="Brownlee C."/>
            <person name="Carrano C.J."/>
            <person name="Charrier B."/>
            <person name="Cho G.Y."/>
            <person name="Coelho S.M."/>
            <person name="Collen J."/>
            <person name="Corre E."/>
            <person name="Da Silva C."/>
            <person name="Delage L."/>
            <person name="Delaroque N."/>
            <person name="Dittami S.M."/>
            <person name="Doulbeau S."/>
            <person name="Elias M."/>
            <person name="Farnham G."/>
            <person name="Gachon C.M."/>
            <person name="Gschloessl B."/>
            <person name="Heesch S."/>
            <person name="Jabbari K."/>
            <person name="Jubin C."/>
            <person name="Kawai H."/>
            <person name="Kimura K."/>
            <person name="Kloareg B."/>
            <person name="Kupper F.C."/>
            <person name="Lang D."/>
            <person name="Le Bail A."/>
            <person name="Leblanc C."/>
            <person name="Lerouge P."/>
            <person name="Lohr M."/>
            <person name="Lopez P.J."/>
            <person name="Martens C."/>
            <person name="Maumus F."/>
            <person name="Michel G."/>
            <person name="Miranda-Saavedra D."/>
            <person name="Morales J."/>
            <person name="Moreau H."/>
            <person name="Motomura T."/>
            <person name="Nagasato C."/>
            <person name="Napoli C.A."/>
            <person name="Nelson D.R."/>
            <person name="Nyvall-Collen P."/>
            <person name="Peters A.F."/>
            <person name="Pommier C."/>
            <person name="Potin P."/>
            <person name="Poulain J."/>
            <person name="Quesneville H."/>
            <person name="Read B."/>
            <person name="Rensing S.A."/>
            <person name="Ritter A."/>
            <person name="Rousvoal S."/>
            <person name="Samanta M."/>
            <person name="Samson G."/>
            <person name="Schroeder D.C."/>
            <person name="Segurens B."/>
            <person name="Strittmatter M."/>
            <person name="Tonon T."/>
            <person name="Tregear J.W."/>
            <person name="Valentin K."/>
            <person name="von Dassow P."/>
            <person name="Yamagishi T."/>
            <person name="Van de Peer Y."/>
            <person name="Wincker P."/>
        </authorList>
    </citation>
    <scope>NUCLEOTIDE SEQUENCE [LARGE SCALE GENOMIC DNA]</scope>
    <source>
        <strain evidence="3">Ec32 / CCAP1310/4</strain>
    </source>
</reference>
<name>D7FH35_ECTSI</name>
<keyword evidence="3" id="KW-1185">Reference proteome</keyword>
<accession>D7FH35</accession>
<dbReference type="InParanoid" id="D7FH35"/>
<feature type="region of interest" description="Disordered" evidence="1">
    <location>
        <begin position="1"/>
        <end position="20"/>
    </location>
</feature>
<evidence type="ECO:0000256" key="1">
    <source>
        <dbReference type="SAM" id="MobiDB-lite"/>
    </source>
</evidence>
<evidence type="ECO:0000313" key="3">
    <source>
        <dbReference type="Proteomes" id="UP000002630"/>
    </source>
</evidence>
<gene>
    <name evidence="2" type="ORF">Esi_1044_0001</name>
</gene>
<proteinExistence type="predicted"/>
<dbReference type="EMBL" id="FN649760">
    <property type="protein sequence ID" value="CBJ34119.1"/>
    <property type="molecule type" value="Genomic_DNA"/>
</dbReference>
<dbReference type="Proteomes" id="UP000002630">
    <property type="component" value="Unassembled WGS sequence"/>
</dbReference>
<protein>
    <submittedName>
        <fullName evidence="2">Uncharacterized protein</fullName>
    </submittedName>
</protein>
<sequence>MLGLRARQPPRLTRRTCAAKSGKTSFYTARADKRERHAGSSFCLGGDGHERARYRHVLKGSRAIQARHFPGRRARPCRA</sequence>
<organism evidence="2 3">
    <name type="scientific">Ectocarpus siliculosus</name>
    <name type="common">Brown alga</name>
    <name type="synonym">Conferva siliculosa</name>
    <dbReference type="NCBI Taxonomy" id="2880"/>
    <lineage>
        <taxon>Eukaryota</taxon>
        <taxon>Sar</taxon>
        <taxon>Stramenopiles</taxon>
        <taxon>Ochrophyta</taxon>
        <taxon>PX clade</taxon>
        <taxon>Phaeophyceae</taxon>
        <taxon>Ectocarpales</taxon>
        <taxon>Ectocarpaceae</taxon>
        <taxon>Ectocarpus</taxon>
    </lineage>
</organism>
<dbReference type="AlphaFoldDB" id="D7FH35"/>